<dbReference type="GeneID" id="109532907"/>
<dbReference type="InterPro" id="IPR041667">
    <property type="entry name" value="Cupin_8"/>
</dbReference>
<dbReference type="RefSeq" id="XP_019753604.1">
    <property type="nucleotide sequence ID" value="XM_019898045.2"/>
</dbReference>
<dbReference type="KEGG" id="dpa:109532907"/>
<reference evidence="3" key="2">
    <citation type="submission" date="2024-08" db="UniProtKB">
        <authorList>
            <consortium name="EnsemblMetazoa"/>
        </authorList>
    </citation>
    <scope>IDENTIFICATION</scope>
</reference>
<dbReference type="GO" id="GO:0016706">
    <property type="term" value="F:2-oxoglutarate-dependent dioxygenase activity"/>
    <property type="evidence" value="ECO:0007669"/>
    <property type="project" value="TreeGrafter"/>
</dbReference>
<protein>
    <recommendedName>
        <fullName evidence="2">JmjC domain-containing protein</fullName>
    </recommendedName>
</protein>
<dbReference type="Pfam" id="PF13621">
    <property type="entry name" value="Cupin_8"/>
    <property type="match status" value="1"/>
</dbReference>
<dbReference type="Gene3D" id="2.60.120.650">
    <property type="entry name" value="Cupin"/>
    <property type="match status" value="1"/>
</dbReference>
<keyword evidence="1" id="KW-1133">Transmembrane helix</keyword>
<evidence type="ECO:0000256" key="1">
    <source>
        <dbReference type="SAM" id="Phobius"/>
    </source>
</evidence>
<dbReference type="EnsemblMetazoa" id="XM_019898045.1">
    <property type="protein sequence ID" value="XP_019753604.1"/>
    <property type="gene ID" value="LOC109532907"/>
</dbReference>
<dbReference type="PANTHER" id="PTHR12480:SF19">
    <property type="entry name" value="CUPIN-LIKE DOMAIN-CONTAINING PROTEIN"/>
    <property type="match status" value="1"/>
</dbReference>
<feature type="transmembrane region" description="Helical" evidence="1">
    <location>
        <begin position="41"/>
        <end position="60"/>
    </location>
</feature>
<organism evidence="3 4">
    <name type="scientific">Dendroctonus ponderosae</name>
    <name type="common">Mountain pine beetle</name>
    <dbReference type="NCBI Taxonomy" id="77166"/>
    <lineage>
        <taxon>Eukaryota</taxon>
        <taxon>Metazoa</taxon>
        <taxon>Ecdysozoa</taxon>
        <taxon>Arthropoda</taxon>
        <taxon>Hexapoda</taxon>
        <taxon>Insecta</taxon>
        <taxon>Pterygota</taxon>
        <taxon>Neoptera</taxon>
        <taxon>Endopterygota</taxon>
        <taxon>Coleoptera</taxon>
        <taxon>Polyphaga</taxon>
        <taxon>Cucujiformia</taxon>
        <taxon>Curculionidae</taxon>
        <taxon>Scolytinae</taxon>
        <taxon>Dendroctonus</taxon>
    </lineage>
</organism>
<keyword evidence="1" id="KW-0812">Transmembrane</keyword>
<dbReference type="PANTHER" id="PTHR12480">
    <property type="entry name" value="ARGININE DEMETHYLASE AND LYSYL-HYDROXYLASE JMJD"/>
    <property type="match status" value="1"/>
</dbReference>
<feature type="domain" description="JmjC" evidence="2">
    <location>
        <begin position="196"/>
        <end position="306"/>
    </location>
</feature>
<dbReference type="InterPro" id="IPR050910">
    <property type="entry name" value="JMJD6_ArgDemeth/LysHydrox"/>
</dbReference>
<dbReference type="Proteomes" id="UP000019118">
    <property type="component" value="Unassembled WGS sequence"/>
</dbReference>
<dbReference type="PROSITE" id="PS51184">
    <property type="entry name" value="JMJC"/>
    <property type="match status" value="1"/>
</dbReference>
<evidence type="ECO:0000259" key="2">
    <source>
        <dbReference type="PROSITE" id="PS51184"/>
    </source>
</evidence>
<keyword evidence="4" id="KW-1185">Reference proteome</keyword>
<evidence type="ECO:0000313" key="3">
    <source>
        <dbReference type="EnsemblMetazoa" id="XP_019753604.1"/>
    </source>
</evidence>
<proteinExistence type="predicted"/>
<reference evidence="4" key="1">
    <citation type="journal article" date="2013" name="Genome Biol.">
        <title>Draft genome of the mountain pine beetle, Dendroctonus ponderosae Hopkins, a major forest pest.</title>
        <authorList>
            <person name="Keeling C.I."/>
            <person name="Yuen M.M."/>
            <person name="Liao N.Y."/>
            <person name="Docking T.R."/>
            <person name="Chan S.K."/>
            <person name="Taylor G.A."/>
            <person name="Palmquist D.L."/>
            <person name="Jackman S.D."/>
            <person name="Nguyen A."/>
            <person name="Li M."/>
            <person name="Henderson H."/>
            <person name="Janes J.K."/>
            <person name="Zhao Y."/>
            <person name="Pandoh P."/>
            <person name="Moore R."/>
            <person name="Sperling F.A."/>
            <person name="Huber D.P."/>
            <person name="Birol I."/>
            <person name="Jones S.J."/>
            <person name="Bohlmann J."/>
        </authorList>
    </citation>
    <scope>NUCLEOTIDE SEQUENCE</scope>
</reference>
<dbReference type="InterPro" id="IPR003347">
    <property type="entry name" value="JmjC_dom"/>
</dbReference>
<name>A0AAR5NXC9_DENPD</name>
<dbReference type="SUPFAM" id="SSF51197">
    <property type="entry name" value="Clavaminate synthase-like"/>
    <property type="match status" value="1"/>
</dbReference>
<keyword evidence="1" id="KW-0472">Membrane</keyword>
<dbReference type="AlphaFoldDB" id="A0AAR5NXC9"/>
<sequence length="306" mass="35494">MESPKERLKTILCKFENSNIPVTDIHKLTVLKKIRKTELPLRLIVFIAAAFLVCAMFRHIHLLDKSECYIEMPHETSKLFRAPEYCEICQDFSKVDKVANVSPALFLQKYFKQTHPVVVTDGAANWPAKKLFTFDFFKALFNSTEVNRSKHKTCQFFPYKTEFASLQEVFNMNADRAMLKPGEMPWYIGWNNCNDEIGKYLKQFYSKPYFLSNMTENIDLSWIFMGGPGHGAHMHVDDVHYPSWQAQLSGRKLWKLAPPPECYYECKEVEVVVEPGEIIALDTNRWFHQTVVLPGEISITIGSEFD</sequence>
<accession>A0AAR5NXC9</accession>
<evidence type="ECO:0000313" key="4">
    <source>
        <dbReference type="Proteomes" id="UP000019118"/>
    </source>
</evidence>